<feature type="region of interest" description="Disordered" evidence="1">
    <location>
        <begin position="87"/>
        <end position="113"/>
    </location>
</feature>
<organism evidence="3 4">
    <name type="scientific">Euplotes crassus</name>
    <dbReference type="NCBI Taxonomy" id="5936"/>
    <lineage>
        <taxon>Eukaryota</taxon>
        <taxon>Sar</taxon>
        <taxon>Alveolata</taxon>
        <taxon>Ciliophora</taxon>
        <taxon>Intramacronucleata</taxon>
        <taxon>Spirotrichea</taxon>
        <taxon>Hypotrichia</taxon>
        <taxon>Euplotida</taxon>
        <taxon>Euplotidae</taxon>
        <taxon>Moneuplotes</taxon>
    </lineage>
</organism>
<feature type="chain" id="PRO_5042133429" evidence="2">
    <location>
        <begin position="16"/>
        <end position="135"/>
    </location>
</feature>
<feature type="compositionally biased region" description="Basic and acidic residues" evidence="1">
    <location>
        <begin position="87"/>
        <end position="99"/>
    </location>
</feature>
<feature type="signal peptide" evidence="2">
    <location>
        <begin position="1"/>
        <end position="15"/>
    </location>
</feature>
<reference evidence="3" key="1">
    <citation type="submission" date="2023-07" db="EMBL/GenBank/DDBJ databases">
        <authorList>
            <consortium name="AG Swart"/>
            <person name="Singh M."/>
            <person name="Singh A."/>
            <person name="Seah K."/>
            <person name="Emmerich C."/>
        </authorList>
    </citation>
    <scope>NUCLEOTIDE SEQUENCE</scope>
    <source>
        <strain evidence="3">DP1</strain>
    </source>
</reference>
<evidence type="ECO:0000256" key="1">
    <source>
        <dbReference type="SAM" id="MobiDB-lite"/>
    </source>
</evidence>
<evidence type="ECO:0000256" key="2">
    <source>
        <dbReference type="SAM" id="SignalP"/>
    </source>
</evidence>
<keyword evidence="2" id="KW-0732">Signal</keyword>
<accession>A0AAD2D646</accession>
<comment type="caution">
    <text evidence="3">The sequence shown here is derived from an EMBL/GenBank/DDBJ whole genome shotgun (WGS) entry which is preliminary data.</text>
</comment>
<proteinExistence type="predicted"/>
<dbReference type="Proteomes" id="UP001295684">
    <property type="component" value="Unassembled WGS sequence"/>
</dbReference>
<dbReference type="EMBL" id="CAMPGE010023076">
    <property type="protein sequence ID" value="CAI2381053.1"/>
    <property type="molecule type" value="Genomic_DNA"/>
</dbReference>
<protein>
    <submittedName>
        <fullName evidence="3">Uncharacterized protein</fullName>
    </submittedName>
</protein>
<evidence type="ECO:0000313" key="4">
    <source>
        <dbReference type="Proteomes" id="UP001295684"/>
    </source>
</evidence>
<keyword evidence="4" id="KW-1185">Reference proteome</keyword>
<feature type="region of interest" description="Disordered" evidence="1">
    <location>
        <begin position="35"/>
        <end position="68"/>
    </location>
</feature>
<sequence length="135" mass="15659">MILFALTAIVFFMSGRYYDQFRGRVHRWATGVSGQMGHRFKGGEGSGYTELGDGTDHENTPSNSNRLREELTERQIKIDLLQSKLNEIESANRRRTPEESKEEVDNEDKEENEEINEYLLSSKKKNKIVKLFKTN</sequence>
<gene>
    <name evidence="3" type="ORF">ECRASSUSDP1_LOCUS22498</name>
</gene>
<name>A0AAD2D646_EUPCR</name>
<evidence type="ECO:0000313" key="3">
    <source>
        <dbReference type="EMBL" id="CAI2381053.1"/>
    </source>
</evidence>
<feature type="compositionally biased region" description="Acidic residues" evidence="1">
    <location>
        <begin position="100"/>
        <end position="113"/>
    </location>
</feature>
<dbReference type="AlphaFoldDB" id="A0AAD2D646"/>